<evidence type="ECO:0000256" key="1">
    <source>
        <dbReference type="SAM" id="Phobius"/>
    </source>
</evidence>
<organism evidence="2 3">
    <name type="scientific">Trichomonas vaginalis (strain ATCC PRA-98 / G3)</name>
    <dbReference type="NCBI Taxonomy" id="412133"/>
    <lineage>
        <taxon>Eukaryota</taxon>
        <taxon>Metamonada</taxon>
        <taxon>Parabasalia</taxon>
        <taxon>Trichomonadida</taxon>
        <taxon>Trichomonadidae</taxon>
        <taxon>Trichomonas</taxon>
    </lineage>
</organism>
<accession>A2DY22</accession>
<dbReference type="KEGG" id="tva:4772751"/>
<dbReference type="VEuPathDB" id="TrichDB:TVAGG3_0960540"/>
<dbReference type="InParanoid" id="A2DY22"/>
<sequence length="82" mass="9501">MHAVAGNSCVFRCFLTTPYKIFYYLLCIIGYNGISNFIWKYNATRITFISHKVYSRDPKAYRAKYGCLDPNFANQALTNDII</sequence>
<keyword evidence="3" id="KW-1185">Reference proteome</keyword>
<protein>
    <submittedName>
        <fullName evidence="2">Uncharacterized protein</fullName>
    </submittedName>
</protein>
<reference evidence="2" key="1">
    <citation type="submission" date="2006-10" db="EMBL/GenBank/DDBJ databases">
        <authorList>
            <person name="Amadeo P."/>
            <person name="Zhao Q."/>
            <person name="Wortman J."/>
            <person name="Fraser-Liggett C."/>
            <person name="Carlton J."/>
        </authorList>
    </citation>
    <scope>NUCLEOTIDE SEQUENCE</scope>
    <source>
        <strain evidence="2">G3</strain>
    </source>
</reference>
<dbReference type="AlphaFoldDB" id="A2DY22"/>
<proteinExistence type="predicted"/>
<reference evidence="2" key="2">
    <citation type="journal article" date="2007" name="Science">
        <title>Draft genome sequence of the sexually transmitted pathogen Trichomonas vaginalis.</title>
        <authorList>
            <person name="Carlton J.M."/>
            <person name="Hirt R.P."/>
            <person name="Silva J.C."/>
            <person name="Delcher A.L."/>
            <person name="Schatz M."/>
            <person name="Zhao Q."/>
            <person name="Wortman J.R."/>
            <person name="Bidwell S.L."/>
            <person name="Alsmark U.C.M."/>
            <person name="Besteiro S."/>
            <person name="Sicheritz-Ponten T."/>
            <person name="Noel C.J."/>
            <person name="Dacks J.B."/>
            <person name="Foster P.G."/>
            <person name="Simillion C."/>
            <person name="Van de Peer Y."/>
            <person name="Miranda-Saavedra D."/>
            <person name="Barton G.J."/>
            <person name="Westrop G.D."/>
            <person name="Mueller S."/>
            <person name="Dessi D."/>
            <person name="Fiori P.L."/>
            <person name="Ren Q."/>
            <person name="Paulsen I."/>
            <person name="Zhang H."/>
            <person name="Bastida-Corcuera F.D."/>
            <person name="Simoes-Barbosa A."/>
            <person name="Brown M.T."/>
            <person name="Hayes R.D."/>
            <person name="Mukherjee M."/>
            <person name="Okumura C.Y."/>
            <person name="Schneider R."/>
            <person name="Smith A.J."/>
            <person name="Vanacova S."/>
            <person name="Villalvazo M."/>
            <person name="Haas B.J."/>
            <person name="Pertea M."/>
            <person name="Feldblyum T.V."/>
            <person name="Utterback T.R."/>
            <person name="Shu C.L."/>
            <person name="Osoegawa K."/>
            <person name="de Jong P.J."/>
            <person name="Hrdy I."/>
            <person name="Horvathova L."/>
            <person name="Zubacova Z."/>
            <person name="Dolezal P."/>
            <person name="Malik S.B."/>
            <person name="Logsdon J.M. Jr."/>
            <person name="Henze K."/>
            <person name="Gupta A."/>
            <person name="Wang C.C."/>
            <person name="Dunne R.L."/>
            <person name="Upcroft J.A."/>
            <person name="Upcroft P."/>
            <person name="White O."/>
            <person name="Salzberg S.L."/>
            <person name="Tang P."/>
            <person name="Chiu C.-H."/>
            <person name="Lee Y.-S."/>
            <person name="Embley T.M."/>
            <person name="Coombs G.H."/>
            <person name="Mottram J.C."/>
            <person name="Tachezy J."/>
            <person name="Fraser-Liggett C.M."/>
            <person name="Johnson P.J."/>
        </authorList>
    </citation>
    <scope>NUCLEOTIDE SEQUENCE [LARGE SCALE GENOMIC DNA]</scope>
    <source>
        <strain evidence="2">G3</strain>
    </source>
</reference>
<feature type="transmembrane region" description="Helical" evidence="1">
    <location>
        <begin position="21"/>
        <end position="39"/>
    </location>
</feature>
<dbReference type="VEuPathDB" id="TrichDB:TVAG_038660"/>
<evidence type="ECO:0000313" key="2">
    <source>
        <dbReference type="EMBL" id="EAY14758.1"/>
    </source>
</evidence>
<dbReference type="Proteomes" id="UP000001542">
    <property type="component" value="Unassembled WGS sequence"/>
</dbReference>
<evidence type="ECO:0000313" key="3">
    <source>
        <dbReference type="Proteomes" id="UP000001542"/>
    </source>
</evidence>
<gene>
    <name evidence="2" type="ORF">TVAG_038660</name>
</gene>
<dbReference type="RefSeq" id="XP_001326981.1">
    <property type="nucleotide sequence ID" value="XM_001326946.1"/>
</dbReference>
<keyword evidence="1" id="KW-1133">Transmembrane helix</keyword>
<dbReference type="EMBL" id="DS113266">
    <property type="protein sequence ID" value="EAY14758.1"/>
    <property type="molecule type" value="Genomic_DNA"/>
</dbReference>
<name>A2DY22_TRIV3</name>
<keyword evidence="1" id="KW-0812">Transmembrane</keyword>
<keyword evidence="1" id="KW-0472">Membrane</keyword>